<evidence type="ECO:0000313" key="9">
    <source>
        <dbReference type="Proteomes" id="UP000596742"/>
    </source>
</evidence>
<dbReference type="GO" id="GO:0005737">
    <property type="term" value="C:cytoplasm"/>
    <property type="evidence" value="ECO:0007669"/>
    <property type="project" value="UniProtKB-SubCell"/>
</dbReference>
<proteinExistence type="predicted"/>
<dbReference type="EMBL" id="UYJE01008564">
    <property type="protein sequence ID" value="VDI64879.1"/>
    <property type="molecule type" value="Genomic_DNA"/>
</dbReference>
<dbReference type="GO" id="GO:0004842">
    <property type="term" value="F:ubiquitin-protein transferase activity"/>
    <property type="evidence" value="ECO:0007669"/>
    <property type="project" value="InterPro"/>
</dbReference>
<keyword evidence="2" id="KW-0963">Cytoplasm</keyword>
<evidence type="ECO:0000313" key="8">
    <source>
        <dbReference type="EMBL" id="VDI64879.1"/>
    </source>
</evidence>
<dbReference type="PROSITE" id="PS51981">
    <property type="entry name" value="ZF_RZ"/>
    <property type="match status" value="1"/>
</dbReference>
<dbReference type="OrthoDB" id="6147936at2759"/>
<feature type="domain" description="RZ-type" evidence="7">
    <location>
        <begin position="1"/>
        <end position="41"/>
    </location>
</feature>
<feature type="non-terminal residue" evidence="8">
    <location>
        <position position="1"/>
    </location>
</feature>
<evidence type="ECO:0000256" key="1">
    <source>
        <dbReference type="ARBA" id="ARBA00004496"/>
    </source>
</evidence>
<sequence length="689" mass="79261">CGRPTVVARCKAQNCGLEIGGQSHVLKAGNIKDHGVDTTDTGHILGQAKYRNLAPFPERSLKPVNCAVMKLLLHMAMYIGTNNNAQAICRSIKPDIEENDVPKYLLSHIQKDLRSISTVLGKSVENILLLIHYLLAEIMNSRTQARIGERAEDEICLLKDKRSRETWEDNFNKRYIVPVLEKSEEILNIVNNRIVNDKRLGNDPLLQLLYETDKPADTLGTEYLSENPSEHFLRALRFVPGIIRLQKMLIQKYSRRLDRSEALGLTMDKILMEFQETRSSEIQSCWNDFKQAWENVHQSLEGYGFPMNGNFVYLSKENCRRRMDERTSIACVLPSERDTGLCSYALLFFLLEKQNLFLQKYCQQIKIKYNSLPKVTVQDLSAAHLISYHPDRDLLPMVLANCNYSFEVGQGTKVEYNFTNLERQLMDRFLFTKSVVLLKELDTVVYRSETTNAVVFIQLRDRIKQEKISAPVLSQIKKDLNQKPFPELCDTMDKLDIAISFLKSVGSDPESPLSDFMVNILKIDDSLVSQKAQQFCKCKHIQSLWTTLALEKTKLLENNDKESFDNISSTFKQKLSEGQSDALYEILNNLPIEQLDYLSQMIFDCLLLTIDIPQKDEESVDMAKVGLKEAIESYLYDPPYVNETLTQDWLQRFVNALPKDEDSRLLCCHGVEIWVIINEIFTDKKEQML</sequence>
<keyword evidence="5" id="KW-0862">Zinc</keyword>
<dbReference type="Proteomes" id="UP000596742">
    <property type="component" value="Unassembled WGS sequence"/>
</dbReference>
<dbReference type="InterPro" id="IPR046439">
    <property type="entry name" value="ZF_RZ_dom"/>
</dbReference>
<evidence type="ECO:0000256" key="6">
    <source>
        <dbReference type="ARBA" id="ARBA00022859"/>
    </source>
</evidence>
<protein>
    <recommendedName>
        <fullName evidence="7">RZ-type domain-containing protein</fullName>
    </recommendedName>
</protein>
<dbReference type="GO" id="GO:0016887">
    <property type="term" value="F:ATP hydrolysis activity"/>
    <property type="evidence" value="ECO:0007669"/>
    <property type="project" value="InterPro"/>
</dbReference>
<dbReference type="GO" id="GO:0008270">
    <property type="term" value="F:zinc ion binding"/>
    <property type="evidence" value="ECO:0007669"/>
    <property type="project" value="UniProtKB-KW"/>
</dbReference>
<accession>A0A8B6GJY3</accession>
<comment type="subcellular location">
    <subcellularLocation>
        <location evidence="1">Cytoplasm</location>
    </subcellularLocation>
</comment>
<keyword evidence="6" id="KW-0391">Immunity</keyword>
<keyword evidence="9" id="KW-1185">Reference proteome</keyword>
<dbReference type="PANTHER" id="PTHR22605">
    <property type="entry name" value="RZ-TYPE DOMAIN-CONTAINING PROTEIN"/>
    <property type="match status" value="1"/>
</dbReference>
<dbReference type="GO" id="GO:0002376">
    <property type="term" value="P:immune system process"/>
    <property type="evidence" value="ECO:0007669"/>
    <property type="project" value="UniProtKB-KW"/>
</dbReference>
<organism evidence="8 9">
    <name type="scientific">Mytilus galloprovincialis</name>
    <name type="common">Mediterranean mussel</name>
    <dbReference type="NCBI Taxonomy" id="29158"/>
    <lineage>
        <taxon>Eukaryota</taxon>
        <taxon>Metazoa</taxon>
        <taxon>Spiralia</taxon>
        <taxon>Lophotrochozoa</taxon>
        <taxon>Mollusca</taxon>
        <taxon>Bivalvia</taxon>
        <taxon>Autobranchia</taxon>
        <taxon>Pteriomorphia</taxon>
        <taxon>Mytilida</taxon>
        <taxon>Mytiloidea</taxon>
        <taxon>Mytilidae</taxon>
        <taxon>Mytilinae</taxon>
        <taxon>Mytilus</taxon>
    </lineage>
</organism>
<dbReference type="InterPro" id="IPR031248">
    <property type="entry name" value="RNF213"/>
</dbReference>
<name>A0A8B6GJY3_MYTGA</name>
<evidence type="ECO:0000256" key="2">
    <source>
        <dbReference type="ARBA" id="ARBA00022490"/>
    </source>
</evidence>
<keyword evidence="4" id="KW-0863">Zinc-finger</keyword>
<evidence type="ECO:0000259" key="7">
    <source>
        <dbReference type="PROSITE" id="PS51981"/>
    </source>
</evidence>
<dbReference type="AlphaFoldDB" id="A0A8B6GJY3"/>
<gene>
    <name evidence="8" type="ORF">MGAL_10B073101</name>
</gene>
<comment type="caution">
    <text evidence="8">The sequence shown here is derived from an EMBL/GenBank/DDBJ whole genome shotgun (WGS) entry which is preliminary data.</text>
</comment>
<evidence type="ECO:0000256" key="4">
    <source>
        <dbReference type="ARBA" id="ARBA00022771"/>
    </source>
</evidence>
<evidence type="ECO:0000256" key="5">
    <source>
        <dbReference type="ARBA" id="ARBA00022833"/>
    </source>
</evidence>
<dbReference type="PANTHER" id="PTHR22605:SF16">
    <property type="entry name" value="E3 UBIQUITIN-PROTEIN LIGASE RNF213"/>
    <property type="match status" value="1"/>
</dbReference>
<keyword evidence="3" id="KW-0479">Metal-binding</keyword>
<reference evidence="8" key="1">
    <citation type="submission" date="2018-11" db="EMBL/GenBank/DDBJ databases">
        <authorList>
            <person name="Alioto T."/>
            <person name="Alioto T."/>
        </authorList>
    </citation>
    <scope>NUCLEOTIDE SEQUENCE</scope>
</reference>
<evidence type="ECO:0000256" key="3">
    <source>
        <dbReference type="ARBA" id="ARBA00022723"/>
    </source>
</evidence>